<dbReference type="Gene3D" id="3.20.20.300">
    <property type="entry name" value="Glycoside hydrolase, family 3, N-terminal domain"/>
    <property type="match status" value="1"/>
</dbReference>
<feature type="signal peptide" evidence="5">
    <location>
        <begin position="1"/>
        <end position="24"/>
    </location>
</feature>
<dbReference type="GO" id="GO:0009254">
    <property type="term" value="P:peptidoglycan turnover"/>
    <property type="evidence" value="ECO:0007669"/>
    <property type="project" value="TreeGrafter"/>
</dbReference>
<keyword evidence="5" id="KW-0732">Signal</keyword>
<evidence type="ECO:0000259" key="6">
    <source>
        <dbReference type="Pfam" id="PF00933"/>
    </source>
</evidence>
<dbReference type="GO" id="GO:0004553">
    <property type="term" value="F:hydrolase activity, hydrolyzing O-glycosyl compounds"/>
    <property type="evidence" value="ECO:0007669"/>
    <property type="project" value="InterPro"/>
</dbReference>
<name>A0AAJ0GEJ1_9PEZI</name>
<dbReference type="SUPFAM" id="SSF51445">
    <property type="entry name" value="(Trans)glycosidases"/>
    <property type="match status" value="1"/>
</dbReference>
<dbReference type="GO" id="GO:0005975">
    <property type="term" value="P:carbohydrate metabolic process"/>
    <property type="evidence" value="ECO:0007669"/>
    <property type="project" value="InterPro"/>
</dbReference>
<evidence type="ECO:0000256" key="5">
    <source>
        <dbReference type="SAM" id="SignalP"/>
    </source>
</evidence>
<evidence type="ECO:0000256" key="1">
    <source>
        <dbReference type="ARBA" id="ARBA00005336"/>
    </source>
</evidence>
<dbReference type="Proteomes" id="UP001271007">
    <property type="component" value="Unassembled WGS sequence"/>
</dbReference>
<sequence>MHVPASLLSLLCLLCSTRLASVQAIANGDKSIDIQRLLENHASWTQLPDNKLAVLVGYHVIYSWPGPMLPQRLLHLAKAGKVGGVIIFGENVNENLPSQIQSLQDAYANGEVARLPGGPTESAKDIGSSAHPAKAAASAGVVAADACRAYNVNGNLAPVIDVYRTENDFDDQCSRSYSTDPSIVNRCGSAFISSQQSHGVLATAKHFPGLGAASSSENTDLGPVTLNVPLAQLRSIDEVPFKGAIAQGVSILMPSWAVYPAFDPDRPAGLSRRWIQSELRGRLKFESVTISDAIEAGALENYGSNATRAVTAVEAGMDIALASGRDVSQGKSVLDGLVAAIKAGEVSSADFAASTKRIVALRSRL</sequence>
<accession>A0AAJ0GEJ1</accession>
<protein>
    <recommendedName>
        <fullName evidence="6">Glycoside hydrolase family 3 N-terminal domain-containing protein</fullName>
    </recommendedName>
</protein>
<dbReference type="InterPro" id="IPR036962">
    <property type="entry name" value="Glyco_hydro_3_N_sf"/>
</dbReference>
<feature type="chain" id="PRO_5042481783" description="Glycoside hydrolase family 3 N-terminal domain-containing protein" evidence="5">
    <location>
        <begin position="25"/>
        <end position="365"/>
    </location>
</feature>
<reference evidence="7" key="1">
    <citation type="submission" date="2023-04" db="EMBL/GenBank/DDBJ databases">
        <title>Black Yeasts Isolated from many extreme environments.</title>
        <authorList>
            <person name="Coleine C."/>
            <person name="Stajich J.E."/>
            <person name="Selbmann L."/>
        </authorList>
    </citation>
    <scope>NUCLEOTIDE SEQUENCE</scope>
    <source>
        <strain evidence="7">CCFEE 5312</strain>
    </source>
</reference>
<dbReference type="PANTHER" id="PTHR30480:SF14">
    <property type="entry name" value="HYDROLASE, PUTATIVE (AFU_ORTHOLOGUE AFUA_4G13770)-RELATED"/>
    <property type="match status" value="1"/>
</dbReference>
<dbReference type="AlphaFoldDB" id="A0AAJ0GEJ1"/>
<comment type="similarity">
    <text evidence="1">Belongs to the glycosyl hydrolase 3 family.</text>
</comment>
<evidence type="ECO:0000256" key="4">
    <source>
        <dbReference type="ARBA" id="ARBA00023295"/>
    </source>
</evidence>
<dbReference type="EMBL" id="JAWDJX010000007">
    <property type="protein sequence ID" value="KAK3055987.1"/>
    <property type="molecule type" value="Genomic_DNA"/>
</dbReference>
<feature type="domain" description="Glycoside hydrolase family 3 N-terminal" evidence="6">
    <location>
        <begin position="126"/>
        <end position="360"/>
    </location>
</feature>
<dbReference type="InterPro" id="IPR001764">
    <property type="entry name" value="Glyco_hydro_3_N"/>
</dbReference>
<dbReference type="PANTHER" id="PTHR30480">
    <property type="entry name" value="BETA-HEXOSAMINIDASE-RELATED"/>
    <property type="match status" value="1"/>
</dbReference>
<dbReference type="InterPro" id="IPR050226">
    <property type="entry name" value="NagZ_Beta-hexosaminidase"/>
</dbReference>
<dbReference type="InterPro" id="IPR017853">
    <property type="entry name" value="GH"/>
</dbReference>
<keyword evidence="2" id="KW-0378">Hydrolase</keyword>
<proteinExistence type="inferred from homology"/>
<evidence type="ECO:0000256" key="2">
    <source>
        <dbReference type="ARBA" id="ARBA00022801"/>
    </source>
</evidence>
<comment type="caution">
    <text evidence="7">The sequence shown here is derived from an EMBL/GenBank/DDBJ whole genome shotgun (WGS) entry which is preliminary data.</text>
</comment>
<keyword evidence="8" id="KW-1185">Reference proteome</keyword>
<keyword evidence="3" id="KW-0325">Glycoprotein</keyword>
<evidence type="ECO:0000256" key="3">
    <source>
        <dbReference type="ARBA" id="ARBA00023180"/>
    </source>
</evidence>
<evidence type="ECO:0000313" key="8">
    <source>
        <dbReference type="Proteomes" id="UP001271007"/>
    </source>
</evidence>
<keyword evidence="4" id="KW-0326">Glycosidase</keyword>
<gene>
    <name evidence="7" type="ORF">LTR09_003221</name>
</gene>
<dbReference type="Pfam" id="PF00933">
    <property type="entry name" value="Glyco_hydro_3"/>
    <property type="match status" value="1"/>
</dbReference>
<organism evidence="7 8">
    <name type="scientific">Extremus antarcticus</name>
    <dbReference type="NCBI Taxonomy" id="702011"/>
    <lineage>
        <taxon>Eukaryota</taxon>
        <taxon>Fungi</taxon>
        <taxon>Dikarya</taxon>
        <taxon>Ascomycota</taxon>
        <taxon>Pezizomycotina</taxon>
        <taxon>Dothideomycetes</taxon>
        <taxon>Dothideomycetidae</taxon>
        <taxon>Mycosphaerellales</taxon>
        <taxon>Extremaceae</taxon>
        <taxon>Extremus</taxon>
    </lineage>
</organism>
<evidence type="ECO:0000313" key="7">
    <source>
        <dbReference type="EMBL" id="KAK3055987.1"/>
    </source>
</evidence>